<sequence length="241" mass="28019">MRLAADEDRHLNTQRAPATKKIAMLELAMSQINKHNLIEGFLEANVLSALTDWLAPMPDRSLPAAKIREQVIKWLLQLPPLSQDMLKTSGIGKAIMYLYKHPKECKLNKERCGKLISMWSRPIFNNSDDFKSLTKEERYERDREQQEKAGTNKREETQYDESGKPLRPGDPGWCYRARVPLPSNKDYITRPKWQSDVEIKRGRKKEVSRIDKQMRAFKEKKRLGKAQRAVKISIEGRNMAL</sequence>
<dbReference type="Pfam" id="PF08711">
    <property type="entry name" value="Med26"/>
    <property type="match status" value="1"/>
</dbReference>
<evidence type="ECO:0000259" key="4">
    <source>
        <dbReference type="PROSITE" id="PS51319"/>
    </source>
</evidence>
<dbReference type="PANTHER" id="PTHR46010:SF1">
    <property type="entry name" value="PROTEIN IWS1 HOMOLOG"/>
    <property type="match status" value="1"/>
</dbReference>
<dbReference type="InterPro" id="IPR051037">
    <property type="entry name" value="RNAPII_TF_IWS1"/>
</dbReference>
<evidence type="ECO:0000313" key="6">
    <source>
        <dbReference type="Proteomes" id="UP001381693"/>
    </source>
</evidence>
<proteinExistence type="inferred from homology"/>
<reference evidence="5 6" key="1">
    <citation type="submission" date="2023-11" db="EMBL/GenBank/DDBJ databases">
        <title>Halocaridina rubra genome assembly.</title>
        <authorList>
            <person name="Smith C."/>
        </authorList>
    </citation>
    <scope>NUCLEOTIDE SEQUENCE [LARGE SCALE GENOMIC DNA]</scope>
    <source>
        <strain evidence="5">EP-1</strain>
        <tissue evidence="5">Whole</tissue>
    </source>
</reference>
<dbReference type="GO" id="GO:0016973">
    <property type="term" value="P:poly(A)+ mRNA export from nucleus"/>
    <property type="evidence" value="ECO:0007669"/>
    <property type="project" value="TreeGrafter"/>
</dbReference>
<evidence type="ECO:0000313" key="5">
    <source>
        <dbReference type="EMBL" id="KAK7007282.1"/>
    </source>
</evidence>
<gene>
    <name evidence="5" type="primary">IWS1</name>
    <name evidence="5" type="ORF">SK128_019579</name>
</gene>
<comment type="caution">
    <text evidence="5">The sequence shown here is derived from an EMBL/GenBank/DDBJ whole genome shotgun (WGS) entry which is preliminary data.</text>
</comment>
<feature type="domain" description="TFIIS N-terminal" evidence="4">
    <location>
        <begin position="48"/>
        <end position="126"/>
    </location>
</feature>
<evidence type="ECO:0000256" key="1">
    <source>
        <dbReference type="ARBA" id="ARBA00037992"/>
    </source>
</evidence>
<dbReference type="Gene3D" id="1.20.930.10">
    <property type="entry name" value="Conserved domain common to transcription factors TFIIS, elongin A, CRSP70"/>
    <property type="match status" value="1"/>
</dbReference>
<protein>
    <submittedName>
        <fullName evidence="5">Transcription factor iws1</fullName>
    </submittedName>
</protein>
<dbReference type="EMBL" id="JAXCGZ010023611">
    <property type="protein sequence ID" value="KAK7007282.1"/>
    <property type="molecule type" value="Genomic_DNA"/>
</dbReference>
<dbReference type="InterPro" id="IPR017923">
    <property type="entry name" value="TFIIS_N"/>
</dbReference>
<dbReference type="PANTHER" id="PTHR46010">
    <property type="entry name" value="PROTEIN IWS1 HOMOLOG"/>
    <property type="match status" value="1"/>
</dbReference>
<evidence type="ECO:0000256" key="2">
    <source>
        <dbReference type="PROSITE-ProRule" id="PRU00649"/>
    </source>
</evidence>
<dbReference type="PROSITE" id="PS51319">
    <property type="entry name" value="TFIIS_N"/>
    <property type="match status" value="1"/>
</dbReference>
<comment type="subcellular location">
    <subcellularLocation>
        <location evidence="2">Nucleus</location>
    </subcellularLocation>
</comment>
<accession>A0AAN8ZSP4</accession>
<dbReference type="InterPro" id="IPR035441">
    <property type="entry name" value="TFIIS/LEDGF_dom_sf"/>
</dbReference>
<keyword evidence="2" id="KW-0539">Nucleus</keyword>
<feature type="region of interest" description="Disordered" evidence="3">
    <location>
        <begin position="135"/>
        <end position="169"/>
    </location>
</feature>
<evidence type="ECO:0000256" key="3">
    <source>
        <dbReference type="SAM" id="MobiDB-lite"/>
    </source>
</evidence>
<name>A0AAN8ZSP4_HALRR</name>
<feature type="compositionally biased region" description="Basic and acidic residues" evidence="3">
    <location>
        <begin position="135"/>
        <end position="164"/>
    </location>
</feature>
<dbReference type="Proteomes" id="UP001381693">
    <property type="component" value="Unassembled WGS sequence"/>
</dbReference>
<dbReference type="GO" id="GO:0005634">
    <property type="term" value="C:nucleus"/>
    <property type="evidence" value="ECO:0007669"/>
    <property type="project" value="UniProtKB-SubCell"/>
</dbReference>
<organism evidence="5 6">
    <name type="scientific">Halocaridina rubra</name>
    <name type="common">Hawaiian red shrimp</name>
    <dbReference type="NCBI Taxonomy" id="373956"/>
    <lineage>
        <taxon>Eukaryota</taxon>
        <taxon>Metazoa</taxon>
        <taxon>Ecdysozoa</taxon>
        <taxon>Arthropoda</taxon>
        <taxon>Crustacea</taxon>
        <taxon>Multicrustacea</taxon>
        <taxon>Malacostraca</taxon>
        <taxon>Eumalacostraca</taxon>
        <taxon>Eucarida</taxon>
        <taxon>Decapoda</taxon>
        <taxon>Pleocyemata</taxon>
        <taxon>Caridea</taxon>
        <taxon>Atyoidea</taxon>
        <taxon>Atyidae</taxon>
        <taxon>Halocaridina</taxon>
    </lineage>
</organism>
<dbReference type="AlphaFoldDB" id="A0AAN8ZSP4"/>
<keyword evidence="6" id="KW-1185">Reference proteome</keyword>
<comment type="similarity">
    <text evidence="1">Belongs to the IWS1 family.</text>
</comment>